<dbReference type="PANTHER" id="PTHR33866:SF2">
    <property type="entry name" value="S-ADENOSYLMETHIONINE DECARBOXYLASE PROENZYME"/>
    <property type="match status" value="1"/>
</dbReference>
<evidence type="ECO:0000256" key="7">
    <source>
        <dbReference type="ARBA" id="ARBA00023115"/>
    </source>
</evidence>
<comment type="cofactor">
    <cofactor evidence="15">
        <name>pyruvate</name>
        <dbReference type="ChEBI" id="CHEBI:15361"/>
    </cofactor>
    <text evidence="15">Binds 1 pyruvoyl group covalently per subunit.</text>
</comment>
<dbReference type="InterPro" id="IPR042286">
    <property type="entry name" value="AdoMetDC_C"/>
</dbReference>
<keyword evidence="7 15" id="KW-0620">Polyamine biosynthesis</keyword>
<keyword evidence="17" id="KW-1185">Reference proteome</keyword>
<dbReference type="InterPro" id="IPR042284">
    <property type="entry name" value="AdoMetDC_N"/>
</dbReference>
<feature type="chain" id="PRO_5023253837" description="S-adenosylmethionine decarboxylase beta chain" evidence="15">
    <location>
        <begin position="1"/>
        <end position="62"/>
    </location>
</feature>
<feature type="modified residue" description="Pyruvic acid (Ser); by autocatalysis" evidence="15">
    <location>
        <position position="63"/>
    </location>
</feature>
<evidence type="ECO:0000256" key="10">
    <source>
        <dbReference type="ARBA" id="ARBA00023270"/>
    </source>
</evidence>
<keyword evidence="9 15" id="KW-0456">Lyase</keyword>
<evidence type="ECO:0000256" key="4">
    <source>
        <dbReference type="ARBA" id="ARBA00022793"/>
    </source>
</evidence>
<comment type="subunit">
    <text evidence="2 15">Heterotetramer of two alpha and two beta chains arranged as a dimer of alpha/beta heterodimers.</text>
</comment>
<dbReference type="PANTHER" id="PTHR33866">
    <property type="entry name" value="S-ADENOSYLMETHIONINE DECARBOXYLASE PROENZYME"/>
    <property type="match status" value="1"/>
</dbReference>
<keyword evidence="8 15" id="KW-0865">Zymogen</keyword>
<reference evidence="16 17" key="1">
    <citation type="journal article" date="2011" name="Stand. Genomic Sci.">
        <title>Genome sequence of the moderately thermophilic halophile Flexistipes sinusarabici strain (MAS10).</title>
        <authorList>
            <person name="Lapidus A."/>
            <person name="Chertkov O."/>
            <person name="Nolan M."/>
            <person name="Lucas S."/>
            <person name="Hammon N."/>
            <person name="Deshpande S."/>
            <person name="Cheng J.F."/>
            <person name="Tapia R."/>
            <person name="Han C."/>
            <person name="Goodwin L."/>
            <person name="Pitluck S."/>
            <person name="Liolios K."/>
            <person name="Pagani I."/>
            <person name="Ivanova N."/>
            <person name="Huntemann M."/>
            <person name="Mavromatis K."/>
            <person name="Mikhailova N."/>
            <person name="Pati A."/>
            <person name="Chen A."/>
            <person name="Palaniappan K."/>
            <person name="Land M."/>
            <person name="Hauser L."/>
            <person name="Brambilla E.M."/>
            <person name="Rohde M."/>
            <person name="Abt B."/>
            <person name="Spring S."/>
            <person name="Goker M."/>
            <person name="Bristow J."/>
            <person name="Eisen J.A."/>
            <person name="Markowitz V."/>
            <person name="Hugenholtz P."/>
            <person name="Kyrpides N.C."/>
            <person name="Klenk H.P."/>
            <person name="Woyke T."/>
        </authorList>
    </citation>
    <scope>NUCLEOTIDE SEQUENCE [LARGE SCALE GENOMIC DNA]</scope>
    <source>
        <strain evidence="17">DSM 4947 / MAS 10</strain>
    </source>
</reference>
<evidence type="ECO:0000256" key="11">
    <source>
        <dbReference type="ARBA" id="ARBA00023317"/>
    </source>
</evidence>
<keyword evidence="5 15" id="KW-0068">Autocatalytic cleavage</keyword>
<dbReference type="Gene3D" id="3.30.160.750">
    <property type="match status" value="1"/>
</dbReference>
<keyword evidence="6 15" id="KW-0745">Spermidine biosynthesis</keyword>
<dbReference type="HAMAP" id="MF_00464">
    <property type="entry name" value="AdoMetDC_1"/>
    <property type="match status" value="1"/>
</dbReference>
<keyword evidence="4 15" id="KW-0210">Decarboxylase</keyword>
<dbReference type="Pfam" id="PF02675">
    <property type="entry name" value="AdoMet_dc"/>
    <property type="match status" value="1"/>
</dbReference>
<dbReference type="UniPathway" id="UPA00331">
    <property type="reaction ID" value="UER00451"/>
</dbReference>
<reference evidence="17" key="2">
    <citation type="submission" date="2011-06" db="EMBL/GenBank/DDBJ databases">
        <title>The complete genome of Flexistipes sinusarabici DSM 4947.</title>
        <authorList>
            <person name="Lucas S."/>
            <person name="Han J."/>
            <person name="Lapidus A."/>
            <person name="Bruce D."/>
            <person name="Goodwin L."/>
            <person name="Pitluck S."/>
            <person name="Peters L."/>
            <person name="Kyrpides N."/>
            <person name="Mavromatis K."/>
            <person name="Ivanova N."/>
            <person name="Mikhailova N."/>
            <person name="Chertkov O."/>
            <person name="Detter J.C."/>
            <person name="Tapia R."/>
            <person name="Han C."/>
            <person name="Land M."/>
            <person name="Hauser L."/>
            <person name="Markowitz V."/>
            <person name="Cheng J.-F."/>
            <person name="Hugenholtz P."/>
            <person name="Woyke T."/>
            <person name="Wu D."/>
            <person name="Spring S."/>
            <person name="Schroeder M."/>
            <person name="Brambilla E."/>
            <person name="Klenk H.-P."/>
            <person name="Eisen J.A."/>
        </authorList>
    </citation>
    <scope>NUCLEOTIDE SEQUENCE [LARGE SCALE GENOMIC DNA]</scope>
    <source>
        <strain evidence="17">DSM 4947 / MAS 10</strain>
    </source>
</reference>
<feature type="active site" description="Proton acceptor; for processing activity" evidence="15">
    <location>
        <position position="68"/>
    </location>
</feature>
<evidence type="ECO:0000256" key="12">
    <source>
        <dbReference type="ARBA" id="ARBA00048112"/>
    </source>
</evidence>
<comment type="pathway">
    <text evidence="1 15">Amine and polyamine biosynthesis; S-adenosylmethioninamine biosynthesis; S-adenosylmethioninamine from S-adenosyl-L-methionine: step 1/1.</text>
</comment>
<evidence type="ECO:0000256" key="8">
    <source>
        <dbReference type="ARBA" id="ARBA00023145"/>
    </source>
</evidence>
<dbReference type="KEGG" id="fsi:Flexsi_1185"/>
<dbReference type="OrthoDB" id="5290709at2"/>
<dbReference type="InterPro" id="IPR016067">
    <property type="entry name" value="S-AdoMet_deCO2ase_core"/>
</dbReference>
<dbReference type="GO" id="GO:0004014">
    <property type="term" value="F:adenosylmethionine decarboxylase activity"/>
    <property type="evidence" value="ECO:0007669"/>
    <property type="project" value="UniProtKB-UniRule"/>
</dbReference>
<comment type="catalytic activity">
    <reaction evidence="12 15">
        <text>S-adenosyl-L-methionine + H(+) = S-adenosyl 3-(methylsulfanyl)propylamine + CO2</text>
        <dbReference type="Rhea" id="RHEA:15981"/>
        <dbReference type="ChEBI" id="CHEBI:15378"/>
        <dbReference type="ChEBI" id="CHEBI:16526"/>
        <dbReference type="ChEBI" id="CHEBI:57443"/>
        <dbReference type="ChEBI" id="CHEBI:59789"/>
        <dbReference type="EC" id="4.1.1.50"/>
    </reaction>
</comment>
<dbReference type="Gene3D" id="3.30.360.110">
    <property type="entry name" value="S-adenosylmethionine decarboxylase domain"/>
    <property type="match status" value="1"/>
</dbReference>
<feature type="chain" id="PRO_5023253839" description="S-adenosylmethionine decarboxylase alpha chain" evidence="15">
    <location>
        <begin position="63"/>
        <end position="129"/>
    </location>
</feature>
<organism evidence="16 17">
    <name type="scientific">Flexistipes sinusarabici (strain ATCC 49648 / DSM 4947 / MAS 10)</name>
    <dbReference type="NCBI Taxonomy" id="717231"/>
    <lineage>
        <taxon>Bacteria</taxon>
        <taxon>Pseudomonadati</taxon>
        <taxon>Deferribacterota</taxon>
        <taxon>Deferribacteres</taxon>
        <taxon>Deferribacterales</taxon>
        <taxon>Flexistipitaceae</taxon>
        <taxon>Flexistipes</taxon>
    </lineage>
</organism>
<feature type="site" description="Cleavage (non-hydrolytic); by autolysis" evidence="15">
    <location>
        <begin position="62"/>
        <end position="63"/>
    </location>
</feature>
<feature type="active site" description="Proton donor; for catalytic activity" evidence="15">
    <location>
        <position position="83"/>
    </location>
</feature>
<feature type="active site" description="Schiff-base intermediate with substrate; via pyruvic acid" evidence="15">
    <location>
        <position position="63"/>
    </location>
</feature>
<comment type="function">
    <text evidence="13 15">Catalyzes the decarboxylation of S-adenosylmethionine to S-adenosylmethioninamine (dcAdoMet), the propylamine donor required for the synthesis of the polyamines spermine and spermidine from the diamine putrescine.</text>
</comment>
<dbReference type="SUPFAM" id="SSF56276">
    <property type="entry name" value="S-adenosylmethionine decarboxylase"/>
    <property type="match status" value="1"/>
</dbReference>
<dbReference type="RefSeq" id="WP_013886326.1">
    <property type="nucleotide sequence ID" value="NC_015672.1"/>
</dbReference>
<comment type="PTM">
    <text evidence="15">Is synthesized initially as an inactive proenzyme. Formation of the active enzyme involves a self-maturation process in which the active site pyruvoyl group is generated from an internal serine residue via an autocatalytic post-translational modification. Two non-identical subunits are generated from the proenzyme in this reaction, and the pyruvate is formed at the N-terminus of the alpha chain, which is derived from the carboxyl end of the proenzyme. The post-translation cleavage follows an unusual pathway, termed non-hydrolytic serinolysis, in which the side chain hydroxyl group of the serine supplies its oxygen atom to form the C-terminus of the beta chain, while the remainder of the serine residue undergoes an oxidative deamination to produce ammonia and the pyruvoyl group blocking the N-terminus of the alpha chain.</text>
</comment>
<dbReference type="GO" id="GO:0008295">
    <property type="term" value="P:spermidine biosynthetic process"/>
    <property type="evidence" value="ECO:0007669"/>
    <property type="project" value="UniProtKB-UniRule"/>
</dbReference>
<evidence type="ECO:0000313" key="17">
    <source>
        <dbReference type="Proteomes" id="UP000006621"/>
    </source>
</evidence>
<dbReference type="InterPro" id="IPR017716">
    <property type="entry name" value="S-AdoMet_deCOase_pro-enz"/>
</dbReference>
<name>F8E6K3_FLESM</name>
<dbReference type="Proteomes" id="UP000006621">
    <property type="component" value="Chromosome"/>
</dbReference>
<keyword evidence="11 15" id="KW-0670">Pyruvate</keyword>
<evidence type="ECO:0000256" key="6">
    <source>
        <dbReference type="ARBA" id="ARBA00023066"/>
    </source>
</evidence>
<comment type="similarity">
    <text evidence="14 15">Belongs to the prokaryotic AdoMetDC family. Type 1 subfamily.</text>
</comment>
<evidence type="ECO:0000256" key="15">
    <source>
        <dbReference type="HAMAP-Rule" id="MF_00464"/>
    </source>
</evidence>
<evidence type="ECO:0000313" key="16">
    <source>
        <dbReference type="EMBL" id="AEI14840.1"/>
    </source>
</evidence>
<dbReference type="FunFam" id="3.30.360.110:FF:000001">
    <property type="entry name" value="S-adenosylmethionine decarboxylase proenzyme"/>
    <property type="match status" value="1"/>
</dbReference>
<dbReference type="InterPro" id="IPR003826">
    <property type="entry name" value="AdoMetDC_fam_prok"/>
</dbReference>
<evidence type="ECO:0000256" key="2">
    <source>
        <dbReference type="ARBA" id="ARBA00011601"/>
    </source>
</evidence>
<dbReference type="FunFam" id="3.30.160.750:FF:000004">
    <property type="entry name" value="S-adenosylmethionine decarboxylase proenzyme"/>
    <property type="match status" value="1"/>
</dbReference>
<evidence type="ECO:0000256" key="3">
    <source>
        <dbReference type="ARBA" id="ARBA00022691"/>
    </source>
</evidence>
<evidence type="ECO:0000256" key="5">
    <source>
        <dbReference type="ARBA" id="ARBA00022813"/>
    </source>
</evidence>
<dbReference type="HOGENOM" id="CLU_125470_2_3_0"/>
<dbReference type="NCBIfam" id="TIGR03330">
    <property type="entry name" value="SAM_DCase_Bsu"/>
    <property type="match status" value="1"/>
</dbReference>
<evidence type="ECO:0000256" key="1">
    <source>
        <dbReference type="ARBA" id="ARBA00004911"/>
    </source>
</evidence>
<keyword evidence="3 15" id="KW-0949">S-adenosyl-L-methionine</keyword>
<evidence type="ECO:0000256" key="13">
    <source>
        <dbReference type="ARBA" id="ARBA00056215"/>
    </source>
</evidence>
<proteinExistence type="inferred from homology"/>
<sequence length="129" mass="14326">MQALGKHILVEFYGCNPEKLKDTKMLQTEFENAADMSGATVVDSTFHTFSPYGVSGVVVIAESHLTIHTWPEYGYAAVDLFTCGDTVDPWKAFSYLKSVLESNNTSTIEMKRGQLNDFEGQLRHKPACA</sequence>
<dbReference type="AlphaFoldDB" id="F8E6K3"/>
<dbReference type="eggNOG" id="COG1586">
    <property type="taxonomic scope" value="Bacteria"/>
</dbReference>
<dbReference type="EMBL" id="CP002858">
    <property type="protein sequence ID" value="AEI14840.1"/>
    <property type="molecule type" value="Genomic_DNA"/>
</dbReference>
<evidence type="ECO:0000256" key="14">
    <source>
        <dbReference type="ARBA" id="ARBA00061583"/>
    </source>
</evidence>
<gene>
    <name evidence="15" type="primary">speH</name>
    <name evidence="16" type="ordered locus">Flexsi_1185</name>
</gene>
<dbReference type="GO" id="GO:0005829">
    <property type="term" value="C:cytosol"/>
    <property type="evidence" value="ECO:0007669"/>
    <property type="project" value="TreeGrafter"/>
</dbReference>
<protein>
    <recommendedName>
        <fullName evidence="15">S-adenosylmethionine decarboxylase proenzyme</fullName>
        <shortName evidence="15">AdoMetDC</shortName>
        <shortName evidence="15">SAMDC</shortName>
        <ecNumber evidence="15">4.1.1.50</ecNumber>
    </recommendedName>
    <component>
        <recommendedName>
            <fullName evidence="15">S-adenosylmethionine decarboxylase beta chain</fullName>
        </recommendedName>
    </component>
    <component>
        <recommendedName>
            <fullName evidence="15">S-adenosylmethionine decarboxylase alpha chain</fullName>
        </recommendedName>
    </component>
</protein>
<evidence type="ECO:0000256" key="9">
    <source>
        <dbReference type="ARBA" id="ARBA00023239"/>
    </source>
</evidence>
<dbReference type="EC" id="4.1.1.50" evidence="15"/>
<dbReference type="STRING" id="717231.Flexsi_1185"/>
<keyword evidence="10 15" id="KW-0704">Schiff base</keyword>
<accession>F8E6K3</accession>